<evidence type="ECO:0000256" key="2">
    <source>
        <dbReference type="ARBA" id="ARBA00022679"/>
    </source>
</evidence>
<dbReference type="InterPro" id="IPR029063">
    <property type="entry name" value="SAM-dependent_MTases_sf"/>
</dbReference>
<evidence type="ECO:0000256" key="1">
    <source>
        <dbReference type="ARBA" id="ARBA00022603"/>
    </source>
</evidence>
<dbReference type="EMBL" id="RJJR01000026">
    <property type="protein sequence ID" value="RNI32177.1"/>
    <property type="molecule type" value="Genomic_DNA"/>
</dbReference>
<name>A0A3M9N4C8_9BACT</name>
<dbReference type="Gene3D" id="3.40.50.150">
    <property type="entry name" value="Vaccinia Virus protein VP39"/>
    <property type="match status" value="1"/>
</dbReference>
<keyword evidence="2 4" id="KW-0808">Transferase</keyword>
<sequence length="251" mass="28471">MQQFVDSVLEKNGFNLEDGSWYKLTSAISKTEADFLRSLISMSQPKTTLEIGCAEGVSSMVICDAIGRENKHTILDPNQSGHWKNMGVNNLKKAGLENFTLIEDYSEFVLPELLRKGEQYDFIFVDGWHTFDHVMLEFFYINRLLPIGGVVAFDDVALIPLNRLMRYISNYPNFKVIGSAGDFYESPKRKTLDRIKKAINGIATPLGTKLKKEFLSDTVIRSSESLKINGSIAAFKKIANDERGWAWYESF</sequence>
<proteinExistence type="predicted"/>
<dbReference type="PROSITE" id="PS51682">
    <property type="entry name" value="SAM_OMT_I"/>
    <property type="match status" value="1"/>
</dbReference>
<comment type="caution">
    <text evidence="4">The sequence shown here is derived from an EMBL/GenBank/DDBJ whole genome shotgun (WGS) entry which is preliminary data.</text>
</comment>
<dbReference type="RefSeq" id="WP_123122593.1">
    <property type="nucleotide sequence ID" value="NZ_RJJR01000026.1"/>
</dbReference>
<dbReference type="OrthoDB" id="484536at2"/>
<dbReference type="SUPFAM" id="SSF53335">
    <property type="entry name" value="S-adenosyl-L-methionine-dependent methyltransferases"/>
    <property type="match status" value="1"/>
</dbReference>
<dbReference type="GO" id="GO:0032259">
    <property type="term" value="P:methylation"/>
    <property type="evidence" value="ECO:0007669"/>
    <property type="project" value="UniProtKB-KW"/>
</dbReference>
<dbReference type="GO" id="GO:0008171">
    <property type="term" value="F:O-methyltransferase activity"/>
    <property type="evidence" value="ECO:0007669"/>
    <property type="project" value="InterPro"/>
</dbReference>
<accession>A0A3M9N4C8</accession>
<keyword evidence="1 4" id="KW-0489">Methyltransferase</keyword>
<reference evidence="4 5" key="1">
    <citation type="submission" date="2018-11" db="EMBL/GenBank/DDBJ databases">
        <title>Draft genome sequence of Ferruginibacter sp. BO-59.</title>
        <authorList>
            <person name="Im W.T."/>
        </authorList>
    </citation>
    <scope>NUCLEOTIDE SEQUENCE [LARGE SCALE GENOMIC DNA]</scope>
    <source>
        <strain evidence="4 5">BO-59</strain>
    </source>
</reference>
<evidence type="ECO:0000313" key="4">
    <source>
        <dbReference type="EMBL" id="RNI32177.1"/>
    </source>
</evidence>
<evidence type="ECO:0000256" key="3">
    <source>
        <dbReference type="ARBA" id="ARBA00022691"/>
    </source>
</evidence>
<gene>
    <name evidence="4" type="ORF">EFY79_20300</name>
</gene>
<dbReference type="AlphaFoldDB" id="A0A3M9N4C8"/>
<evidence type="ECO:0000313" key="5">
    <source>
        <dbReference type="Proteomes" id="UP000267223"/>
    </source>
</evidence>
<keyword evidence="5" id="KW-1185">Reference proteome</keyword>
<organism evidence="4 5">
    <name type="scientific">Hanamia caeni</name>
    <dbReference type="NCBI Taxonomy" id="2294116"/>
    <lineage>
        <taxon>Bacteria</taxon>
        <taxon>Pseudomonadati</taxon>
        <taxon>Bacteroidota</taxon>
        <taxon>Chitinophagia</taxon>
        <taxon>Chitinophagales</taxon>
        <taxon>Chitinophagaceae</taxon>
        <taxon>Hanamia</taxon>
    </lineage>
</organism>
<keyword evidence="3" id="KW-0949">S-adenosyl-L-methionine</keyword>
<dbReference type="InterPro" id="IPR002935">
    <property type="entry name" value="SAM_O-MeTrfase"/>
</dbReference>
<protein>
    <submittedName>
        <fullName evidence="4">Class I SAM-dependent methyltransferase</fullName>
    </submittedName>
</protein>
<dbReference type="Pfam" id="PF13578">
    <property type="entry name" value="Methyltransf_24"/>
    <property type="match status" value="1"/>
</dbReference>
<dbReference type="Proteomes" id="UP000267223">
    <property type="component" value="Unassembled WGS sequence"/>
</dbReference>